<accession>A0AAV7UWI4</accession>
<dbReference type="AlphaFoldDB" id="A0AAV7UWI4"/>
<protein>
    <submittedName>
        <fullName evidence="2">Uncharacterized protein</fullName>
    </submittedName>
</protein>
<evidence type="ECO:0000256" key="1">
    <source>
        <dbReference type="SAM" id="MobiDB-lite"/>
    </source>
</evidence>
<reference evidence="2" key="1">
    <citation type="journal article" date="2022" name="bioRxiv">
        <title>Sequencing and chromosome-scale assembly of the giantPleurodeles waltlgenome.</title>
        <authorList>
            <person name="Brown T."/>
            <person name="Elewa A."/>
            <person name="Iarovenko S."/>
            <person name="Subramanian E."/>
            <person name="Araus A.J."/>
            <person name="Petzold A."/>
            <person name="Susuki M."/>
            <person name="Suzuki K.-i.T."/>
            <person name="Hayashi T."/>
            <person name="Toyoda A."/>
            <person name="Oliveira C."/>
            <person name="Osipova E."/>
            <person name="Leigh N.D."/>
            <person name="Simon A."/>
            <person name="Yun M.H."/>
        </authorList>
    </citation>
    <scope>NUCLEOTIDE SEQUENCE</scope>
    <source>
        <strain evidence="2">20211129_DDA</strain>
        <tissue evidence="2">Liver</tissue>
    </source>
</reference>
<comment type="caution">
    <text evidence="2">The sequence shown here is derived from an EMBL/GenBank/DDBJ whole genome shotgun (WGS) entry which is preliminary data.</text>
</comment>
<organism evidence="2 3">
    <name type="scientific">Pleurodeles waltl</name>
    <name type="common">Iberian ribbed newt</name>
    <dbReference type="NCBI Taxonomy" id="8319"/>
    <lineage>
        <taxon>Eukaryota</taxon>
        <taxon>Metazoa</taxon>
        <taxon>Chordata</taxon>
        <taxon>Craniata</taxon>
        <taxon>Vertebrata</taxon>
        <taxon>Euteleostomi</taxon>
        <taxon>Amphibia</taxon>
        <taxon>Batrachia</taxon>
        <taxon>Caudata</taxon>
        <taxon>Salamandroidea</taxon>
        <taxon>Salamandridae</taxon>
        <taxon>Pleurodelinae</taxon>
        <taxon>Pleurodeles</taxon>
    </lineage>
</organism>
<name>A0AAV7UWI4_PLEWA</name>
<proteinExistence type="predicted"/>
<evidence type="ECO:0000313" key="3">
    <source>
        <dbReference type="Proteomes" id="UP001066276"/>
    </source>
</evidence>
<feature type="region of interest" description="Disordered" evidence="1">
    <location>
        <begin position="104"/>
        <end position="154"/>
    </location>
</feature>
<dbReference type="EMBL" id="JANPWB010000004">
    <property type="protein sequence ID" value="KAJ1192279.1"/>
    <property type="molecule type" value="Genomic_DNA"/>
</dbReference>
<gene>
    <name evidence="2" type="ORF">NDU88_001590</name>
</gene>
<sequence length="154" mass="16410">MRRTGVPRGIQDGGRISRLIDTTSLDHPQTARGFHSPADAADAAAGTSRPSGGPRKDRGRDGKHRRAPQEDASAALALIHAPVPLDRARSPQFPGNISWRLGCVGRPDGAEVKQDPLLLTGTAEPRSRRNQKGQKATGPRIEGAQQSSYERGPA</sequence>
<feature type="compositionally biased region" description="Polar residues" evidence="1">
    <location>
        <begin position="144"/>
        <end position="154"/>
    </location>
</feature>
<dbReference type="Proteomes" id="UP001066276">
    <property type="component" value="Chromosome 2_2"/>
</dbReference>
<keyword evidence="3" id="KW-1185">Reference proteome</keyword>
<feature type="compositionally biased region" description="Low complexity" evidence="1">
    <location>
        <begin position="38"/>
        <end position="53"/>
    </location>
</feature>
<evidence type="ECO:0000313" key="2">
    <source>
        <dbReference type="EMBL" id="KAJ1192279.1"/>
    </source>
</evidence>
<feature type="region of interest" description="Disordered" evidence="1">
    <location>
        <begin position="1"/>
        <end position="73"/>
    </location>
</feature>